<dbReference type="Proteomes" id="UP000215509">
    <property type="component" value="Unassembled WGS sequence"/>
</dbReference>
<evidence type="ECO:0008006" key="10">
    <source>
        <dbReference type="Google" id="ProtNLM"/>
    </source>
</evidence>
<dbReference type="RefSeq" id="WP_094013571.1">
    <property type="nucleotide sequence ID" value="NZ_NMQW01000003.1"/>
</dbReference>
<reference evidence="8 9" key="1">
    <citation type="submission" date="2017-07" db="EMBL/GenBank/DDBJ databases">
        <title>Genome sequencing and assembly of Paenibacillus rigui.</title>
        <authorList>
            <person name="Mayilraj S."/>
        </authorList>
    </citation>
    <scope>NUCLEOTIDE SEQUENCE [LARGE SCALE GENOMIC DNA]</scope>
    <source>
        <strain evidence="8 9">JCM 16352</strain>
    </source>
</reference>
<evidence type="ECO:0000256" key="1">
    <source>
        <dbReference type="ARBA" id="ARBA00022475"/>
    </source>
</evidence>
<evidence type="ECO:0000256" key="7">
    <source>
        <dbReference type="SAM" id="SignalP"/>
    </source>
</evidence>
<evidence type="ECO:0000313" key="8">
    <source>
        <dbReference type="EMBL" id="OXM87645.1"/>
    </source>
</evidence>
<dbReference type="EMBL" id="NMQW01000003">
    <property type="protein sequence ID" value="OXM87645.1"/>
    <property type="molecule type" value="Genomic_DNA"/>
</dbReference>
<dbReference type="InterPro" id="IPR050490">
    <property type="entry name" value="Bact_solute-bd_prot1"/>
</dbReference>
<feature type="signal peptide" evidence="7">
    <location>
        <begin position="1"/>
        <end position="22"/>
    </location>
</feature>
<evidence type="ECO:0000256" key="6">
    <source>
        <dbReference type="SAM" id="MobiDB-lite"/>
    </source>
</evidence>
<dbReference type="Gene3D" id="3.40.190.10">
    <property type="entry name" value="Periplasmic binding protein-like II"/>
    <property type="match status" value="2"/>
</dbReference>
<feature type="region of interest" description="Disordered" evidence="6">
    <location>
        <begin position="24"/>
        <end position="43"/>
    </location>
</feature>
<dbReference type="Pfam" id="PF01547">
    <property type="entry name" value="SBP_bac_1"/>
    <property type="match status" value="1"/>
</dbReference>
<evidence type="ECO:0000313" key="9">
    <source>
        <dbReference type="Proteomes" id="UP000215509"/>
    </source>
</evidence>
<keyword evidence="4" id="KW-0564">Palmitate</keyword>
<sequence length="519" mass="57359">MKKRSWISAVGVVALSVSVISACSGGKENPSGSDQKNGQGGKLEPAKLSIMIPDGARVWKPESPVIVELQKRTNTIIDAQLVPGNSQDYTNKYSVLAAAGDLPDISKTNGFEFQNYADSGVYLEISDLVEKNAPNLKSKISKEAWDLLKYKDKTFAIPYENTPGKIVPVIRTDWLEALGLKQPKTLEEFKDVVTKFTFNDPDKNGKQDTYGIGAGSGAWQTDLMMIFGAFGAFPFQHEIKDNKVVPHIITPEYKQAIEYIKGLWDAKVIDPDFFIIKSDAAQQKIAQGKIGTFEAWWSIGPQVVTRNLKMKEVVPGAKLDPFTQLVKGPSGKASMLSLGEIGGSIQISSNAKDPAAAIKFLDYLATDEGWELSRFGVKGLHYNTVEEGLLPEGKKASDEKWLDPLGQVIFRTDLFKKAAASGQSPEQVEDYQFMKAGLEYPLFNDALYGLPQTEEQKTLGSDLTKYERDMFIKFVTGLEPLSNWDNYVSEWKKKGGQKILESRVAKYNELKGTKLSPGL</sequence>
<keyword evidence="3" id="KW-0472">Membrane</keyword>
<evidence type="ECO:0000256" key="4">
    <source>
        <dbReference type="ARBA" id="ARBA00023139"/>
    </source>
</evidence>
<dbReference type="PANTHER" id="PTHR43649:SF33">
    <property type="entry name" value="POLYGALACTURONAN_RHAMNOGALACTURONAN-BINDING PROTEIN YTCQ"/>
    <property type="match status" value="1"/>
</dbReference>
<gene>
    <name evidence="8" type="ORF">CF651_04005</name>
</gene>
<proteinExistence type="predicted"/>
<dbReference type="PROSITE" id="PS51257">
    <property type="entry name" value="PROKAR_LIPOPROTEIN"/>
    <property type="match status" value="1"/>
</dbReference>
<dbReference type="PANTHER" id="PTHR43649">
    <property type="entry name" value="ARABINOSE-BINDING PROTEIN-RELATED"/>
    <property type="match status" value="1"/>
</dbReference>
<protein>
    <recommendedName>
        <fullName evidence="10">ABC transporter substrate-binding protein</fullName>
    </recommendedName>
</protein>
<keyword evidence="9" id="KW-1185">Reference proteome</keyword>
<feature type="chain" id="PRO_5038346725" description="ABC transporter substrate-binding protein" evidence="7">
    <location>
        <begin position="23"/>
        <end position="519"/>
    </location>
</feature>
<keyword evidence="2 7" id="KW-0732">Signal</keyword>
<dbReference type="OrthoDB" id="9787283at2"/>
<dbReference type="InterPro" id="IPR006059">
    <property type="entry name" value="SBP"/>
</dbReference>
<name>A0A229UWW5_9BACL</name>
<dbReference type="SUPFAM" id="SSF53850">
    <property type="entry name" value="Periplasmic binding protein-like II"/>
    <property type="match status" value="1"/>
</dbReference>
<accession>A0A229UWW5</accession>
<comment type="caution">
    <text evidence="8">The sequence shown here is derived from an EMBL/GenBank/DDBJ whole genome shotgun (WGS) entry which is preliminary data.</text>
</comment>
<keyword evidence="5" id="KW-0449">Lipoprotein</keyword>
<evidence type="ECO:0000256" key="3">
    <source>
        <dbReference type="ARBA" id="ARBA00023136"/>
    </source>
</evidence>
<keyword evidence="1" id="KW-1003">Cell membrane</keyword>
<dbReference type="AlphaFoldDB" id="A0A229UWW5"/>
<evidence type="ECO:0000256" key="2">
    <source>
        <dbReference type="ARBA" id="ARBA00022729"/>
    </source>
</evidence>
<organism evidence="8 9">
    <name type="scientific">Paenibacillus rigui</name>
    <dbReference type="NCBI Taxonomy" id="554312"/>
    <lineage>
        <taxon>Bacteria</taxon>
        <taxon>Bacillati</taxon>
        <taxon>Bacillota</taxon>
        <taxon>Bacilli</taxon>
        <taxon>Bacillales</taxon>
        <taxon>Paenibacillaceae</taxon>
        <taxon>Paenibacillus</taxon>
    </lineage>
</organism>
<evidence type="ECO:0000256" key="5">
    <source>
        <dbReference type="ARBA" id="ARBA00023288"/>
    </source>
</evidence>